<sequence length="548" mass="61694">MSLISNLTDFFSSMPVPPHYQDILTNVSQQPYASWRALAVSVILGIAFTAWRGSTSSKGKLPPGPRGLPLLGSVLDLRNNSPWLTFTAWNKEYGPLVHVSIAGHNAVILGTHKVAADLLDRRSGIYSDRPRNIVVHELMNGKLAFASGSADEFWKKMRKASHEVLKTDVAKTYSPLQETESLILLSQLISSPSKYPYHVQRASGSLMRTVLYGLPPFSDSSDPVLTYLDSYIERLVSGIAPGAYWVEYFTWMEHLPRWMAKWRRDAEDSFKRDDKFFKEVFAECRERLIKGDDTPSVAAKLIQEQSSSGLSDQEAAWLLATLYLAGTEASAGQILWFMLALCLYPDIQKRAFEEVDRVVGPDRLPTLQDYDNLPYIQACVKETMRWRPLAPAGIPHRLREDDVYEGYFIPKDTICIPNTWALNHDPAMYGLDAEEFRPERHLNTDGQLLPSVPDTKEEGHVTYGFGQRICVGRAVSNRSLFVEMASMVWCFQFTMGKDDQGKTFVPDILSNGAPGVAYRPKWFPCVMTPRSTDTQRIVEQTKALHGVA</sequence>
<evidence type="ECO:0000256" key="3">
    <source>
        <dbReference type="ARBA" id="ARBA00010617"/>
    </source>
</evidence>
<evidence type="ECO:0000313" key="11">
    <source>
        <dbReference type="Proteomes" id="UP000076154"/>
    </source>
</evidence>
<dbReference type="Gene3D" id="1.10.630.10">
    <property type="entry name" value="Cytochrome P450"/>
    <property type="match status" value="1"/>
</dbReference>
<dbReference type="PRINTS" id="PR00385">
    <property type="entry name" value="P450"/>
</dbReference>
<dbReference type="EMBL" id="LUEZ02000113">
    <property type="protein sequence ID" value="RDB17158.1"/>
    <property type="molecule type" value="Genomic_DNA"/>
</dbReference>
<evidence type="ECO:0000256" key="7">
    <source>
        <dbReference type="ARBA" id="ARBA00023004"/>
    </source>
</evidence>
<keyword evidence="6" id="KW-0560">Oxidoreductase</keyword>
<keyword evidence="5 9" id="KW-0479">Metal-binding</keyword>
<name>A0A369J5C3_HYPMA</name>
<comment type="pathway">
    <text evidence="2">Secondary metabolite biosynthesis.</text>
</comment>
<comment type="caution">
    <text evidence="10">The sequence shown here is derived from an EMBL/GenBank/DDBJ whole genome shotgun (WGS) entry which is preliminary data.</text>
</comment>
<keyword evidence="4 9" id="KW-0349">Heme</keyword>
<dbReference type="GO" id="GO:0016705">
    <property type="term" value="F:oxidoreductase activity, acting on paired donors, with incorporation or reduction of molecular oxygen"/>
    <property type="evidence" value="ECO:0007669"/>
    <property type="project" value="InterPro"/>
</dbReference>
<reference evidence="10" key="1">
    <citation type="submission" date="2018-04" db="EMBL/GenBank/DDBJ databases">
        <title>Whole genome sequencing of Hypsizygus marmoreus.</title>
        <authorList>
            <person name="Choi I.-G."/>
            <person name="Min B."/>
            <person name="Kim J.-G."/>
            <person name="Kim S."/>
            <person name="Oh Y.-L."/>
            <person name="Kong W.-S."/>
            <person name="Park H."/>
            <person name="Jeong J."/>
            <person name="Song E.-S."/>
        </authorList>
    </citation>
    <scope>NUCLEOTIDE SEQUENCE [LARGE SCALE GENOMIC DNA]</scope>
    <source>
        <strain evidence="10">51987-8</strain>
    </source>
</reference>
<dbReference type="SUPFAM" id="SSF48264">
    <property type="entry name" value="Cytochrome P450"/>
    <property type="match status" value="1"/>
</dbReference>
<dbReference type="InterPro" id="IPR036396">
    <property type="entry name" value="Cyt_P450_sf"/>
</dbReference>
<dbReference type="Proteomes" id="UP000076154">
    <property type="component" value="Unassembled WGS sequence"/>
</dbReference>
<evidence type="ECO:0000256" key="9">
    <source>
        <dbReference type="PIRSR" id="PIRSR602401-1"/>
    </source>
</evidence>
<dbReference type="OrthoDB" id="2789670at2759"/>
<organism evidence="10 11">
    <name type="scientific">Hypsizygus marmoreus</name>
    <name type="common">White beech mushroom</name>
    <name type="synonym">Agaricus marmoreus</name>
    <dbReference type="NCBI Taxonomy" id="39966"/>
    <lineage>
        <taxon>Eukaryota</taxon>
        <taxon>Fungi</taxon>
        <taxon>Dikarya</taxon>
        <taxon>Basidiomycota</taxon>
        <taxon>Agaricomycotina</taxon>
        <taxon>Agaricomycetes</taxon>
        <taxon>Agaricomycetidae</taxon>
        <taxon>Agaricales</taxon>
        <taxon>Tricholomatineae</taxon>
        <taxon>Lyophyllaceae</taxon>
        <taxon>Hypsizygus</taxon>
    </lineage>
</organism>
<evidence type="ECO:0000256" key="4">
    <source>
        <dbReference type="ARBA" id="ARBA00022617"/>
    </source>
</evidence>
<accession>A0A369J5C3</accession>
<gene>
    <name evidence="10" type="ORF">Hypma_001986</name>
</gene>
<evidence type="ECO:0000256" key="8">
    <source>
        <dbReference type="ARBA" id="ARBA00023033"/>
    </source>
</evidence>
<dbReference type="InterPro" id="IPR050364">
    <property type="entry name" value="Cytochrome_P450_fung"/>
</dbReference>
<proteinExistence type="inferred from homology"/>
<dbReference type="PRINTS" id="PR00463">
    <property type="entry name" value="EP450I"/>
</dbReference>
<evidence type="ECO:0000313" key="10">
    <source>
        <dbReference type="EMBL" id="RDB17158.1"/>
    </source>
</evidence>
<comment type="cofactor">
    <cofactor evidence="1 9">
        <name>heme</name>
        <dbReference type="ChEBI" id="CHEBI:30413"/>
    </cofactor>
</comment>
<evidence type="ECO:0000256" key="2">
    <source>
        <dbReference type="ARBA" id="ARBA00005179"/>
    </source>
</evidence>
<keyword evidence="8" id="KW-0503">Monooxygenase</keyword>
<dbReference type="Pfam" id="PF00067">
    <property type="entry name" value="p450"/>
    <property type="match status" value="1"/>
</dbReference>
<evidence type="ECO:0000256" key="6">
    <source>
        <dbReference type="ARBA" id="ARBA00023002"/>
    </source>
</evidence>
<comment type="similarity">
    <text evidence="3">Belongs to the cytochrome P450 family.</text>
</comment>
<evidence type="ECO:0000256" key="1">
    <source>
        <dbReference type="ARBA" id="ARBA00001971"/>
    </source>
</evidence>
<keyword evidence="11" id="KW-1185">Reference proteome</keyword>
<dbReference type="PANTHER" id="PTHR46300:SF6">
    <property type="entry name" value="CYTOCHROME P450 2C30"/>
    <property type="match status" value="1"/>
</dbReference>
<feature type="binding site" description="axial binding residue" evidence="9">
    <location>
        <position position="470"/>
    </location>
    <ligand>
        <name>heme</name>
        <dbReference type="ChEBI" id="CHEBI:30413"/>
    </ligand>
    <ligandPart>
        <name>Fe</name>
        <dbReference type="ChEBI" id="CHEBI:18248"/>
    </ligandPart>
</feature>
<dbReference type="GO" id="GO:0020037">
    <property type="term" value="F:heme binding"/>
    <property type="evidence" value="ECO:0007669"/>
    <property type="project" value="InterPro"/>
</dbReference>
<dbReference type="InParanoid" id="A0A369J5C3"/>
<evidence type="ECO:0008006" key="12">
    <source>
        <dbReference type="Google" id="ProtNLM"/>
    </source>
</evidence>
<keyword evidence="7 9" id="KW-0408">Iron</keyword>
<dbReference type="InterPro" id="IPR001128">
    <property type="entry name" value="Cyt_P450"/>
</dbReference>
<dbReference type="STRING" id="39966.A0A369J5C3"/>
<dbReference type="GO" id="GO:0005506">
    <property type="term" value="F:iron ion binding"/>
    <property type="evidence" value="ECO:0007669"/>
    <property type="project" value="InterPro"/>
</dbReference>
<dbReference type="PANTHER" id="PTHR46300">
    <property type="entry name" value="P450, PUTATIVE (EUROFUNG)-RELATED-RELATED"/>
    <property type="match status" value="1"/>
</dbReference>
<dbReference type="GO" id="GO:0004497">
    <property type="term" value="F:monooxygenase activity"/>
    <property type="evidence" value="ECO:0007669"/>
    <property type="project" value="UniProtKB-KW"/>
</dbReference>
<dbReference type="CDD" id="cd11065">
    <property type="entry name" value="CYP64-like"/>
    <property type="match status" value="1"/>
</dbReference>
<dbReference type="InterPro" id="IPR002401">
    <property type="entry name" value="Cyt_P450_E_grp-I"/>
</dbReference>
<protein>
    <recommendedName>
        <fullName evidence="12">Cytochrome P450</fullName>
    </recommendedName>
</protein>
<evidence type="ECO:0000256" key="5">
    <source>
        <dbReference type="ARBA" id="ARBA00022723"/>
    </source>
</evidence>
<dbReference type="AlphaFoldDB" id="A0A369J5C3"/>